<gene>
    <name evidence="12" type="ORF">RHAB21_01972</name>
</gene>
<keyword evidence="5" id="KW-0964">Secreted</keyword>
<dbReference type="PANTHER" id="PTHR18896">
    <property type="entry name" value="PHOSPHOLIPASE D"/>
    <property type="match status" value="1"/>
</dbReference>
<keyword evidence="13" id="KW-1185">Reference proteome</keyword>
<dbReference type="RefSeq" id="WP_142587382.1">
    <property type="nucleotide sequence ID" value="NZ_CABFWE030000005.1"/>
</dbReference>
<dbReference type="PANTHER" id="PTHR18896:SF76">
    <property type="entry name" value="PHOSPHOLIPASE"/>
    <property type="match status" value="1"/>
</dbReference>
<feature type="compositionally biased region" description="Basic and acidic residues" evidence="10">
    <location>
        <begin position="170"/>
        <end position="181"/>
    </location>
</feature>
<keyword evidence="6" id="KW-0677">Repeat</keyword>
<evidence type="ECO:0000256" key="9">
    <source>
        <dbReference type="ARBA" id="ARBA00029594"/>
    </source>
</evidence>
<proteinExistence type="predicted"/>
<comment type="function">
    <text evidence="2">Could be a virulence factor.</text>
</comment>
<evidence type="ECO:0000256" key="6">
    <source>
        <dbReference type="ARBA" id="ARBA00022737"/>
    </source>
</evidence>
<evidence type="ECO:0000256" key="10">
    <source>
        <dbReference type="SAM" id="MobiDB-lite"/>
    </source>
</evidence>
<dbReference type="SUPFAM" id="SSF56024">
    <property type="entry name" value="Phospholipase D/nuclease"/>
    <property type="match status" value="2"/>
</dbReference>
<evidence type="ECO:0000256" key="2">
    <source>
        <dbReference type="ARBA" id="ARBA00003145"/>
    </source>
</evidence>
<accession>A0ABN7JIY1</accession>
<evidence type="ECO:0000256" key="7">
    <source>
        <dbReference type="ARBA" id="ARBA00022801"/>
    </source>
</evidence>
<dbReference type="SMART" id="SM00155">
    <property type="entry name" value="PLDc"/>
    <property type="match status" value="2"/>
</dbReference>
<dbReference type="CDD" id="cd09140">
    <property type="entry name" value="PLDc_vPLD1_2_like_bac_1"/>
    <property type="match status" value="1"/>
</dbReference>
<evidence type="ECO:0000256" key="4">
    <source>
        <dbReference type="ARBA" id="ARBA00018392"/>
    </source>
</evidence>
<dbReference type="Gene3D" id="3.30.870.10">
    <property type="entry name" value="Endonuclease Chain A"/>
    <property type="match status" value="2"/>
</dbReference>
<comment type="catalytic activity">
    <reaction evidence="1">
        <text>a 1,2-diacyl-sn-glycero-3-phosphocholine + H2O = a 1,2-diacyl-sn-glycero-3-phosphate + choline + H(+)</text>
        <dbReference type="Rhea" id="RHEA:14445"/>
        <dbReference type="ChEBI" id="CHEBI:15354"/>
        <dbReference type="ChEBI" id="CHEBI:15377"/>
        <dbReference type="ChEBI" id="CHEBI:15378"/>
        <dbReference type="ChEBI" id="CHEBI:57643"/>
        <dbReference type="ChEBI" id="CHEBI:58608"/>
        <dbReference type="EC" id="3.1.4.4"/>
    </reaction>
</comment>
<comment type="caution">
    <text evidence="12">The sequence shown here is derived from an EMBL/GenBank/DDBJ whole genome shotgun (WGS) entry which is preliminary data.</text>
</comment>
<comment type="subcellular location">
    <subcellularLocation>
        <location evidence="3">Secreted</location>
    </subcellularLocation>
</comment>
<evidence type="ECO:0000256" key="8">
    <source>
        <dbReference type="ARBA" id="ARBA00023098"/>
    </source>
</evidence>
<protein>
    <recommendedName>
        <fullName evidence="4">Phospholipase D</fullName>
    </recommendedName>
    <alternativeName>
        <fullName evidence="9">Choline phosphatase</fullName>
    </alternativeName>
</protein>
<dbReference type="Pfam" id="PF00614">
    <property type="entry name" value="PLDc"/>
    <property type="match status" value="1"/>
</dbReference>
<dbReference type="PROSITE" id="PS50035">
    <property type="entry name" value="PLD"/>
    <property type="match status" value="2"/>
</dbReference>
<dbReference type="EMBL" id="CABFWE030000005">
    <property type="protein sequence ID" value="CAD7032226.1"/>
    <property type="molecule type" value="Genomic_DNA"/>
</dbReference>
<evidence type="ECO:0000256" key="1">
    <source>
        <dbReference type="ARBA" id="ARBA00000798"/>
    </source>
</evidence>
<name>A0ABN7JIY1_9HYPH</name>
<dbReference type="InterPro" id="IPR025202">
    <property type="entry name" value="PLD-like_dom"/>
</dbReference>
<reference evidence="12 13" key="1">
    <citation type="submission" date="2020-11" db="EMBL/GenBank/DDBJ databases">
        <authorList>
            <person name="Lassalle F."/>
        </authorList>
    </citation>
    <scope>NUCLEOTIDE SEQUENCE [LARGE SCALE GENOMIC DNA]</scope>
    <source>
        <strain evidence="12 13">AB21</strain>
    </source>
</reference>
<sequence length="500" mass="56862">MDVTTTAFPADQESRTNPIIKPGHNAWRSSRAEKAAFLVDGADYFRRLDQVLEHARRSIFIIGWDFNPDIRLRPEDPDCPTLGERLRSLVESRPDLEVRLIVWGMGPVYSGKSLKMFGRMDWSDHERITLKFDFDHPLRASHHQKIVAIDDKTAFLGGIDLTARRWDDREHRSDNPLRKSPDGTAYGPVHDVQSIVTGPAAVLIGDVARRRWRKLTGETLQPLPALEGPNPWPDDLDATLRDCSAALALTEAWKWKGRRGHREAIRLTHDALRAAGRHLYIETQYLASFGVARTIARRLKEPRGPEIVVVVTRESHGFLEQLMMGKNRNRLIRRLMRADRYNRLRVYYAVTPDAQGKDREIVVHSKVIIVDDRFIRVGSSNLNNRSEGLDTECDIALETYSAEGRQAIERVREDLIAEHLDASPEQVSEQIRITGSLIAAIDALNTSPRGLRQFHVGPKEGDTESVVGTGIIDPKQPFWPIRPMLAFAKRSFSRLTRRLL</sequence>
<evidence type="ECO:0000313" key="13">
    <source>
        <dbReference type="Proteomes" id="UP000601041"/>
    </source>
</evidence>
<dbReference type="InterPro" id="IPR001736">
    <property type="entry name" value="PLipase_D/transphosphatidylase"/>
</dbReference>
<keyword evidence="7" id="KW-0378">Hydrolase</keyword>
<evidence type="ECO:0000259" key="11">
    <source>
        <dbReference type="PROSITE" id="PS50035"/>
    </source>
</evidence>
<dbReference type="Proteomes" id="UP000601041">
    <property type="component" value="Unassembled WGS sequence"/>
</dbReference>
<evidence type="ECO:0000256" key="3">
    <source>
        <dbReference type="ARBA" id="ARBA00004613"/>
    </source>
</evidence>
<feature type="region of interest" description="Disordered" evidence="10">
    <location>
        <begin position="170"/>
        <end position="190"/>
    </location>
</feature>
<evidence type="ECO:0000256" key="5">
    <source>
        <dbReference type="ARBA" id="ARBA00022525"/>
    </source>
</evidence>
<evidence type="ECO:0000313" key="12">
    <source>
        <dbReference type="EMBL" id="CAD7032226.1"/>
    </source>
</evidence>
<keyword evidence="8" id="KW-0443">Lipid metabolism</keyword>
<feature type="domain" description="PLD phosphodiesterase" evidence="11">
    <location>
        <begin position="359"/>
        <end position="386"/>
    </location>
</feature>
<dbReference type="CDD" id="cd09143">
    <property type="entry name" value="PLDc_vPLD1_2_like_bac_2"/>
    <property type="match status" value="1"/>
</dbReference>
<dbReference type="Pfam" id="PF13091">
    <property type="entry name" value="PLDc_2"/>
    <property type="match status" value="1"/>
</dbReference>
<feature type="domain" description="PLD phosphodiesterase" evidence="11">
    <location>
        <begin position="138"/>
        <end position="165"/>
    </location>
</feature>
<organism evidence="12 13">
    <name type="scientific">Pseudorhizobium halotolerans</name>
    <dbReference type="NCBI Taxonomy" id="1233081"/>
    <lineage>
        <taxon>Bacteria</taxon>
        <taxon>Pseudomonadati</taxon>
        <taxon>Pseudomonadota</taxon>
        <taxon>Alphaproteobacteria</taxon>
        <taxon>Hyphomicrobiales</taxon>
        <taxon>Rhizobiaceae</taxon>
        <taxon>Rhizobium/Agrobacterium group</taxon>
        <taxon>Pseudorhizobium</taxon>
    </lineage>
</organism>
<dbReference type="InterPro" id="IPR015679">
    <property type="entry name" value="PLipase_D_fam"/>
</dbReference>